<comment type="caution">
    <text evidence="2">The sequence shown here is derived from an EMBL/GenBank/DDBJ whole genome shotgun (WGS) entry which is preliminary data.</text>
</comment>
<evidence type="ECO:0000313" key="2">
    <source>
        <dbReference type="EMBL" id="GAG86543.1"/>
    </source>
</evidence>
<accession>X1BQW1</accession>
<dbReference type="SUPFAM" id="SSF54909">
    <property type="entry name" value="Dimeric alpha+beta barrel"/>
    <property type="match status" value="1"/>
</dbReference>
<evidence type="ECO:0000259" key="1">
    <source>
        <dbReference type="Pfam" id="PF01037"/>
    </source>
</evidence>
<protein>
    <recommendedName>
        <fullName evidence="1">Transcription regulator AsnC/Lrp ligand binding domain-containing protein</fullName>
    </recommendedName>
</protein>
<dbReference type="EMBL" id="BART01015597">
    <property type="protein sequence ID" value="GAG86543.1"/>
    <property type="molecule type" value="Genomic_DNA"/>
</dbReference>
<dbReference type="InterPro" id="IPR019887">
    <property type="entry name" value="Tscrpt_reg_AsnC/Lrp_C"/>
</dbReference>
<reference evidence="2" key="1">
    <citation type="journal article" date="2014" name="Front. Microbiol.">
        <title>High frequency of phylogenetically diverse reductive dehalogenase-homologous genes in deep subseafloor sedimentary metagenomes.</title>
        <authorList>
            <person name="Kawai M."/>
            <person name="Futagami T."/>
            <person name="Toyoda A."/>
            <person name="Takaki Y."/>
            <person name="Nishi S."/>
            <person name="Hori S."/>
            <person name="Arai W."/>
            <person name="Tsubouchi T."/>
            <person name="Morono Y."/>
            <person name="Uchiyama I."/>
            <person name="Ito T."/>
            <person name="Fujiyama A."/>
            <person name="Inagaki F."/>
            <person name="Takami H."/>
        </authorList>
    </citation>
    <scope>NUCLEOTIDE SEQUENCE</scope>
    <source>
        <strain evidence="2">Expedition CK06-06</strain>
    </source>
</reference>
<sequence>MSTAFILLDVDLGKSAKVVEELQDIPETKYVYTVYGVYDVVIKLEAESIQHLKDIITKKIRPLEHVKSTLTMLVVE</sequence>
<dbReference type="Gene3D" id="3.30.70.920">
    <property type="match status" value="1"/>
</dbReference>
<feature type="domain" description="Transcription regulator AsnC/Lrp ligand binding" evidence="1">
    <location>
        <begin position="7"/>
        <end position="76"/>
    </location>
</feature>
<name>X1BQW1_9ZZZZ</name>
<dbReference type="InterPro" id="IPR011008">
    <property type="entry name" value="Dimeric_a/b-barrel"/>
</dbReference>
<organism evidence="2">
    <name type="scientific">marine sediment metagenome</name>
    <dbReference type="NCBI Taxonomy" id="412755"/>
    <lineage>
        <taxon>unclassified sequences</taxon>
        <taxon>metagenomes</taxon>
        <taxon>ecological metagenomes</taxon>
    </lineage>
</organism>
<gene>
    <name evidence="2" type="ORF">S01H4_30247</name>
</gene>
<proteinExistence type="predicted"/>
<dbReference type="AlphaFoldDB" id="X1BQW1"/>
<dbReference type="Pfam" id="PF01037">
    <property type="entry name" value="AsnC_trans_reg"/>
    <property type="match status" value="1"/>
</dbReference>